<dbReference type="RefSeq" id="WP_159427743.1">
    <property type="nucleotide sequence ID" value="NZ_AUZH01000026.1"/>
</dbReference>
<reference evidence="2 4" key="2">
    <citation type="submission" date="2016-10" db="EMBL/GenBank/DDBJ databases">
        <authorList>
            <person name="Varghese N."/>
            <person name="Submissions S."/>
        </authorList>
    </citation>
    <scope>NUCLEOTIDE SEQUENCE [LARGE SCALE GENOMIC DNA]</scope>
    <source>
        <strain evidence="2 4">JB1</strain>
    </source>
</reference>
<dbReference type="EMBL" id="FOTG01000003">
    <property type="protein sequence ID" value="SFL15768.1"/>
    <property type="molecule type" value="Genomic_DNA"/>
</dbReference>
<gene>
    <name evidence="1" type="ORF">H702_07245</name>
    <name evidence="2" type="ORF">SAMN02910290_00679</name>
</gene>
<reference evidence="1 3" key="1">
    <citation type="journal article" date="2014" name="Genome Announc.">
        <title>Draft Genome Sequences of Streptococcus bovis Strains ATCC 33317 and JB1.</title>
        <authorList>
            <person name="Benahmed F.H."/>
            <person name="Gopinath G.R."/>
            <person name="Harbottle H."/>
            <person name="Cotta M.A."/>
            <person name="Luo Y."/>
            <person name="Henderson C."/>
            <person name="Teri P."/>
            <person name="Soppet D."/>
            <person name="Rasmussen M."/>
            <person name="Whitehead T.R."/>
            <person name="Davidson M."/>
        </authorList>
    </citation>
    <scope>NUCLEOTIDE SEQUENCE [LARGE SCALE GENOMIC DNA]</scope>
    <source>
        <strain evidence="1 3">JB1</strain>
    </source>
</reference>
<evidence type="ECO:0000313" key="4">
    <source>
        <dbReference type="Proteomes" id="UP000182793"/>
    </source>
</evidence>
<proteinExistence type="predicted"/>
<evidence type="ECO:0000313" key="3">
    <source>
        <dbReference type="Proteomes" id="UP000029382"/>
    </source>
</evidence>
<dbReference type="Proteomes" id="UP000182793">
    <property type="component" value="Unassembled WGS sequence"/>
</dbReference>
<accession>A0A091BP56</accession>
<organism evidence="1 3">
    <name type="scientific">Streptococcus equinus JB1</name>
    <dbReference type="NCBI Taxonomy" id="1294274"/>
    <lineage>
        <taxon>Bacteria</taxon>
        <taxon>Bacillati</taxon>
        <taxon>Bacillota</taxon>
        <taxon>Bacilli</taxon>
        <taxon>Lactobacillales</taxon>
        <taxon>Streptococcaceae</taxon>
        <taxon>Streptococcus</taxon>
    </lineage>
</organism>
<sequence>MSWLVTINIPRWERKECKNEIYDTKADALERQKYVQDVLHLHAEVMQYEREGD</sequence>
<dbReference type="Proteomes" id="UP000029382">
    <property type="component" value="Unassembled WGS sequence"/>
</dbReference>
<protein>
    <submittedName>
        <fullName evidence="1">Uncharacterized protein</fullName>
    </submittedName>
</protein>
<keyword evidence="4" id="KW-1185">Reference proteome</keyword>
<comment type="caution">
    <text evidence="1">The sequence shown here is derived from an EMBL/GenBank/DDBJ whole genome shotgun (WGS) entry which is preliminary data.</text>
</comment>
<evidence type="ECO:0000313" key="2">
    <source>
        <dbReference type="EMBL" id="SFL15768.1"/>
    </source>
</evidence>
<dbReference type="AlphaFoldDB" id="A0A091BP56"/>
<evidence type="ECO:0000313" key="1">
    <source>
        <dbReference type="EMBL" id="KFN87446.1"/>
    </source>
</evidence>
<dbReference type="EMBL" id="AUZH01000026">
    <property type="protein sequence ID" value="KFN87446.1"/>
    <property type="molecule type" value="Genomic_DNA"/>
</dbReference>
<name>A0A091BP56_STREI</name>